<evidence type="ECO:0000313" key="12">
    <source>
        <dbReference type="EMBL" id="RWY44678.1"/>
    </source>
</evidence>
<keyword evidence="6 9" id="KW-0227">DNA damage</keyword>
<dbReference type="AlphaFoldDB" id="A0A3S3UEC2"/>
<dbReference type="Gene3D" id="3.30.160.70">
    <property type="entry name" value="Methylated DNA-protein cysteine methyltransferase domain"/>
    <property type="match status" value="1"/>
</dbReference>
<dbReference type="NCBIfam" id="TIGR00589">
    <property type="entry name" value="ogt"/>
    <property type="match status" value="1"/>
</dbReference>
<evidence type="ECO:0000256" key="3">
    <source>
        <dbReference type="ARBA" id="ARBA00022490"/>
    </source>
</evidence>
<organism evidence="12 13">
    <name type="scientific">Falsigemmobacter intermedius</name>
    <dbReference type="NCBI Taxonomy" id="1553448"/>
    <lineage>
        <taxon>Bacteria</taxon>
        <taxon>Pseudomonadati</taxon>
        <taxon>Pseudomonadota</taxon>
        <taxon>Alphaproteobacteria</taxon>
        <taxon>Rhodobacterales</taxon>
        <taxon>Paracoccaceae</taxon>
        <taxon>Falsigemmobacter</taxon>
    </lineage>
</organism>
<keyword evidence="13" id="KW-1185">Reference proteome</keyword>
<keyword evidence="5 9" id="KW-0808">Transferase</keyword>
<dbReference type="GO" id="GO:0005737">
    <property type="term" value="C:cytoplasm"/>
    <property type="evidence" value="ECO:0007669"/>
    <property type="project" value="UniProtKB-SubCell"/>
</dbReference>
<dbReference type="CDD" id="cd06445">
    <property type="entry name" value="ATase"/>
    <property type="match status" value="1"/>
</dbReference>
<comment type="caution">
    <text evidence="12">The sequence shown here is derived from an EMBL/GenBank/DDBJ whole genome shotgun (WGS) entry which is preliminary data.</text>
</comment>
<dbReference type="EC" id="2.1.1.63" evidence="9"/>
<evidence type="ECO:0000259" key="11">
    <source>
        <dbReference type="Pfam" id="PF02870"/>
    </source>
</evidence>
<comment type="catalytic activity">
    <reaction evidence="1 9">
        <text>a 4-O-methyl-thymidine in DNA + L-cysteinyl-[protein] = a thymidine in DNA + S-methyl-L-cysteinyl-[protein]</text>
        <dbReference type="Rhea" id="RHEA:53428"/>
        <dbReference type="Rhea" id="RHEA-COMP:10131"/>
        <dbReference type="Rhea" id="RHEA-COMP:10132"/>
        <dbReference type="Rhea" id="RHEA-COMP:13555"/>
        <dbReference type="Rhea" id="RHEA-COMP:13556"/>
        <dbReference type="ChEBI" id="CHEBI:29950"/>
        <dbReference type="ChEBI" id="CHEBI:82612"/>
        <dbReference type="ChEBI" id="CHEBI:137386"/>
        <dbReference type="ChEBI" id="CHEBI:137387"/>
        <dbReference type="EC" id="2.1.1.63"/>
    </reaction>
</comment>
<protein>
    <recommendedName>
        <fullName evidence="9">Methylated-DNA--protein-cysteine methyltransferase</fullName>
        <ecNumber evidence="9">2.1.1.63</ecNumber>
    </recommendedName>
    <alternativeName>
        <fullName evidence="9">6-O-methylguanine-DNA methyltransferase</fullName>
        <shortName evidence="9">MGMT</shortName>
    </alternativeName>
    <alternativeName>
        <fullName evidence="9">O-6-methylguanine-DNA-alkyltransferase</fullName>
    </alternativeName>
</protein>
<dbReference type="InterPro" id="IPR014048">
    <property type="entry name" value="MethylDNA_cys_MeTrfase_DNA-bd"/>
</dbReference>
<dbReference type="PANTHER" id="PTHR10815">
    <property type="entry name" value="METHYLATED-DNA--PROTEIN-CYSTEINE METHYLTRANSFERASE"/>
    <property type="match status" value="1"/>
</dbReference>
<name>A0A3S3UEC2_9RHOB</name>
<feature type="domain" description="Methylated-DNA-[protein]-cysteine S-methyltransferase DNA binding" evidence="10">
    <location>
        <begin position="77"/>
        <end position="157"/>
    </location>
</feature>
<evidence type="ECO:0000256" key="2">
    <source>
        <dbReference type="ARBA" id="ARBA00008711"/>
    </source>
</evidence>
<dbReference type="Pfam" id="PF01035">
    <property type="entry name" value="DNA_binding_1"/>
    <property type="match status" value="1"/>
</dbReference>
<dbReference type="InterPro" id="IPR008332">
    <property type="entry name" value="MethylG_MeTrfase_N"/>
</dbReference>
<dbReference type="EMBL" id="SBLC01000002">
    <property type="protein sequence ID" value="RWY44678.1"/>
    <property type="molecule type" value="Genomic_DNA"/>
</dbReference>
<dbReference type="InterPro" id="IPR001497">
    <property type="entry name" value="MethylDNA_cys_MeTrfase_AS"/>
</dbReference>
<feature type="domain" description="Methylguanine DNA methyltransferase ribonuclease-like" evidence="11">
    <location>
        <begin position="3"/>
        <end position="73"/>
    </location>
</feature>
<dbReference type="FunFam" id="1.10.10.10:FF:000214">
    <property type="entry name" value="Methylated-DNA--protein-cysteine methyltransferase"/>
    <property type="match status" value="1"/>
</dbReference>
<comment type="subcellular location">
    <subcellularLocation>
        <location evidence="9">Cytoplasm</location>
    </subcellularLocation>
</comment>
<dbReference type="SUPFAM" id="SSF46767">
    <property type="entry name" value="Methylated DNA-protein cysteine methyltransferase, C-terminal domain"/>
    <property type="match status" value="1"/>
</dbReference>
<evidence type="ECO:0000256" key="5">
    <source>
        <dbReference type="ARBA" id="ARBA00022679"/>
    </source>
</evidence>
<reference evidence="12 13" key="1">
    <citation type="journal article" date="2015" name="Int. J. Syst. Evol. Microbiol.">
        <title>Gemmobacter intermedius sp. nov., isolated from a white stork (Ciconia ciconia).</title>
        <authorList>
            <person name="Kampfer P."/>
            <person name="Jerzak L."/>
            <person name="Wilharm G."/>
            <person name="Golke J."/>
            <person name="Busse H.J."/>
            <person name="Glaeser S.P."/>
        </authorList>
    </citation>
    <scope>NUCLEOTIDE SEQUENCE [LARGE SCALE GENOMIC DNA]</scope>
    <source>
        <strain evidence="12 13">119/4</strain>
    </source>
</reference>
<comment type="catalytic activity">
    <reaction evidence="8 9">
        <text>a 6-O-methyl-2'-deoxyguanosine in DNA + L-cysteinyl-[protein] = S-methyl-L-cysteinyl-[protein] + a 2'-deoxyguanosine in DNA</text>
        <dbReference type="Rhea" id="RHEA:24000"/>
        <dbReference type="Rhea" id="RHEA-COMP:10131"/>
        <dbReference type="Rhea" id="RHEA-COMP:10132"/>
        <dbReference type="Rhea" id="RHEA-COMP:11367"/>
        <dbReference type="Rhea" id="RHEA-COMP:11368"/>
        <dbReference type="ChEBI" id="CHEBI:29950"/>
        <dbReference type="ChEBI" id="CHEBI:82612"/>
        <dbReference type="ChEBI" id="CHEBI:85445"/>
        <dbReference type="ChEBI" id="CHEBI:85448"/>
        <dbReference type="EC" id="2.1.1.63"/>
    </reaction>
</comment>
<dbReference type="SUPFAM" id="SSF53155">
    <property type="entry name" value="Methylated DNA-protein cysteine methyltransferase domain"/>
    <property type="match status" value="1"/>
</dbReference>
<evidence type="ECO:0000256" key="4">
    <source>
        <dbReference type="ARBA" id="ARBA00022603"/>
    </source>
</evidence>
<dbReference type="Gene3D" id="1.10.10.10">
    <property type="entry name" value="Winged helix-like DNA-binding domain superfamily/Winged helix DNA-binding domain"/>
    <property type="match status" value="1"/>
</dbReference>
<evidence type="ECO:0000256" key="6">
    <source>
        <dbReference type="ARBA" id="ARBA00022763"/>
    </source>
</evidence>
<dbReference type="GO" id="GO:0003908">
    <property type="term" value="F:methylated-DNA-[protein]-cysteine S-methyltransferase activity"/>
    <property type="evidence" value="ECO:0007669"/>
    <property type="project" value="UniProtKB-UniRule"/>
</dbReference>
<dbReference type="InterPro" id="IPR036217">
    <property type="entry name" value="MethylDNA_cys_MeTrfase_DNAb"/>
</dbReference>
<dbReference type="InterPro" id="IPR036388">
    <property type="entry name" value="WH-like_DNA-bd_sf"/>
</dbReference>
<dbReference type="HAMAP" id="MF_00772">
    <property type="entry name" value="OGT"/>
    <property type="match status" value="1"/>
</dbReference>
<evidence type="ECO:0000256" key="1">
    <source>
        <dbReference type="ARBA" id="ARBA00001286"/>
    </source>
</evidence>
<dbReference type="PANTHER" id="PTHR10815:SF5">
    <property type="entry name" value="METHYLATED-DNA--PROTEIN-CYSTEINE METHYLTRANSFERASE"/>
    <property type="match status" value="1"/>
</dbReference>
<evidence type="ECO:0000256" key="9">
    <source>
        <dbReference type="HAMAP-Rule" id="MF_00772"/>
    </source>
</evidence>
<comment type="miscellaneous">
    <text evidence="9">This enzyme catalyzes only one turnover and therefore is not strictly catalytic. According to one definition, an enzyme is a biocatalyst that acts repeatedly and over many reaction cycles.</text>
</comment>
<keyword evidence="4 9" id="KW-0489">Methyltransferase</keyword>
<keyword evidence="7 9" id="KW-0234">DNA repair</keyword>
<evidence type="ECO:0000256" key="8">
    <source>
        <dbReference type="ARBA" id="ARBA00049348"/>
    </source>
</evidence>
<proteinExistence type="inferred from homology"/>
<dbReference type="OrthoDB" id="9802228at2"/>
<dbReference type="GO" id="GO:0006307">
    <property type="term" value="P:DNA alkylation repair"/>
    <property type="evidence" value="ECO:0007669"/>
    <property type="project" value="UniProtKB-UniRule"/>
</dbReference>
<evidence type="ECO:0000313" key="13">
    <source>
        <dbReference type="Proteomes" id="UP000287168"/>
    </source>
</evidence>
<comment type="similarity">
    <text evidence="2 9">Belongs to the MGMT family.</text>
</comment>
<evidence type="ECO:0000256" key="7">
    <source>
        <dbReference type="ARBA" id="ARBA00023204"/>
    </source>
</evidence>
<dbReference type="InterPro" id="IPR023546">
    <property type="entry name" value="MGMT"/>
</dbReference>
<dbReference type="InterPro" id="IPR036631">
    <property type="entry name" value="MGMT_N_sf"/>
</dbReference>
<feature type="active site" description="Nucleophile; methyl group acceptor" evidence="9">
    <location>
        <position position="128"/>
    </location>
</feature>
<dbReference type="PROSITE" id="PS00374">
    <property type="entry name" value="MGMT"/>
    <property type="match status" value="1"/>
</dbReference>
<dbReference type="GO" id="GO:0032259">
    <property type="term" value="P:methylation"/>
    <property type="evidence" value="ECO:0007669"/>
    <property type="project" value="UniProtKB-KW"/>
</dbReference>
<accession>A0A3S3UEC2</accession>
<dbReference type="Proteomes" id="UP000287168">
    <property type="component" value="Unassembled WGS sequence"/>
</dbReference>
<gene>
    <name evidence="12" type="ORF">EP867_01720</name>
</gene>
<dbReference type="Pfam" id="PF02870">
    <property type="entry name" value="Methyltransf_1N"/>
    <property type="match status" value="1"/>
</dbReference>
<comment type="function">
    <text evidence="9">Involved in the cellular defense against the biological effects of O6-methylguanine (O6-MeG) and O4-methylthymine (O4-MeT) in DNA. Repairs the methylated nucleobase in DNA by stoichiometrically transferring the methyl group to a cysteine residue in the enzyme. This is a suicide reaction: the enzyme is irreversibly inactivated.</text>
</comment>
<keyword evidence="3 9" id="KW-0963">Cytoplasm</keyword>
<dbReference type="RefSeq" id="WP_128486478.1">
    <property type="nucleotide sequence ID" value="NZ_JBHLXB010000026.1"/>
</dbReference>
<sequence>MQVHWTRIETPVGALLAAATEEGLCELQFASGKTARGPQPGWREDPSRFTGLKAQLRAYFAGDLRSFDLPLAPQGTDFQHRVWGLLRQIPWGQTRSYSDLARDLGTPGASRAVGAANGRNPLPILVPCHRVIGGNGSLTGFAGGLAVKRQLLVLEGVLSEDLPLGEPPKG</sequence>
<evidence type="ECO:0000259" key="10">
    <source>
        <dbReference type="Pfam" id="PF01035"/>
    </source>
</evidence>